<dbReference type="EMBL" id="LNYP01000029">
    <property type="protein sequence ID" value="KTD38132.1"/>
    <property type="molecule type" value="Genomic_DNA"/>
</dbReference>
<dbReference type="AlphaFoldDB" id="A0A0W0X0U5"/>
<reference evidence="1 2" key="1">
    <citation type="submission" date="2015-11" db="EMBL/GenBank/DDBJ databases">
        <title>Genomic analysis of 38 Legionella species identifies large and diverse effector repertoires.</title>
        <authorList>
            <person name="Burstein D."/>
            <person name="Amaro F."/>
            <person name="Zusman T."/>
            <person name="Lifshitz Z."/>
            <person name="Cohen O."/>
            <person name="Gilbert J.A."/>
            <person name="Pupko T."/>
            <person name="Shuman H.A."/>
            <person name="Segal G."/>
        </authorList>
    </citation>
    <scope>NUCLEOTIDE SEQUENCE [LARGE SCALE GENOMIC DNA]</scope>
    <source>
        <strain evidence="1 2">Oak Ridge-10</strain>
    </source>
</reference>
<dbReference type="Proteomes" id="UP000054858">
    <property type="component" value="Unassembled WGS sequence"/>
</dbReference>
<dbReference type="PATRIC" id="fig|29423.5.peg.1895"/>
<organism evidence="1 2">
    <name type="scientific">Legionella oakridgensis</name>
    <dbReference type="NCBI Taxonomy" id="29423"/>
    <lineage>
        <taxon>Bacteria</taxon>
        <taxon>Pseudomonadati</taxon>
        <taxon>Pseudomonadota</taxon>
        <taxon>Gammaproteobacteria</taxon>
        <taxon>Legionellales</taxon>
        <taxon>Legionellaceae</taxon>
        <taxon>Legionella</taxon>
    </lineage>
</organism>
<dbReference type="RefSeq" id="WP_011214448.1">
    <property type="nucleotide sequence ID" value="NZ_LCUA01000003.1"/>
</dbReference>
<sequence>MTTHRLIEKEKQLIAQCEKSIALEKLKKRRADTRLKIELGGLIIKSGMNHYNKAIILGALEHVSQLMRQDECYIKLFEISGESLFIK</sequence>
<accession>A0A0W0X0U5</accession>
<gene>
    <name evidence="1" type="ORF">Loak_1808</name>
</gene>
<evidence type="ECO:0000313" key="2">
    <source>
        <dbReference type="Proteomes" id="UP000054858"/>
    </source>
</evidence>
<dbReference type="Pfam" id="PF06412">
    <property type="entry name" value="TraD"/>
    <property type="match status" value="1"/>
</dbReference>
<protein>
    <submittedName>
        <fullName evidence="1">Protein TraD</fullName>
    </submittedName>
</protein>
<proteinExistence type="predicted"/>
<comment type="caution">
    <text evidence="1">The sequence shown here is derived from an EMBL/GenBank/DDBJ whole genome shotgun (WGS) entry which is preliminary data.</text>
</comment>
<evidence type="ECO:0000313" key="1">
    <source>
        <dbReference type="EMBL" id="KTD38132.1"/>
    </source>
</evidence>
<dbReference type="InterPro" id="IPR009444">
    <property type="entry name" value="Conjugal_tfr_TraD_a-type"/>
</dbReference>
<name>A0A0W0X0U5_9GAMM</name>